<evidence type="ECO:0000313" key="2">
    <source>
        <dbReference type="EMBL" id="ESP94273.1"/>
    </source>
</evidence>
<organism evidence="2 3">
    <name type="scientific">Pseudoalteromonas luteoviolacea (strain 2ta16)</name>
    <dbReference type="NCBI Taxonomy" id="1353533"/>
    <lineage>
        <taxon>Bacteria</taxon>
        <taxon>Pseudomonadati</taxon>
        <taxon>Pseudomonadota</taxon>
        <taxon>Gammaproteobacteria</taxon>
        <taxon>Alteromonadales</taxon>
        <taxon>Pseudoalteromonadaceae</taxon>
        <taxon>Pseudoalteromonas</taxon>
    </lineage>
</organism>
<sequence length="81" mass="9420">MYEILIILIAVILTGVHFFLKLSAESRRHKAIYFVQFFALYTSFSITEHFFEKTDGQFVIGALGFLLFIVNLLLMVSKRKN</sequence>
<proteinExistence type="predicted"/>
<keyword evidence="1" id="KW-0472">Membrane</keyword>
<keyword evidence="1" id="KW-0812">Transmembrane</keyword>
<comment type="caution">
    <text evidence="2">The sequence shown here is derived from an EMBL/GenBank/DDBJ whole genome shotgun (WGS) entry which is preliminary data.</text>
</comment>
<evidence type="ECO:0000313" key="3">
    <source>
        <dbReference type="Proteomes" id="UP000017820"/>
    </source>
</evidence>
<dbReference type="AlphaFoldDB" id="V4HWT8"/>
<gene>
    <name evidence="2" type="ORF">PL2TA16_01951</name>
</gene>
<keyword evidence="1" id="KW-1133">Transmembrane helix</keyword>
<protein>
    <submittedName>
        <fullName evidence="2">Uncharacterized protein</fullName>
    </submittedName>
</protein>
<feature type="transmembrane region" description="Helical" evidence="1">
    <location>
        <begin position="57"/>
        <end position="76"/>
    </location>
</feature>
<feature type="transmembrane region" description="Helical" evidence="1">
    <location>
        <begin position="31"/>
        <end position="51"/>
    </location>
</feature>
<dbReference type="Proteomes" id="UP000017820">
    <property type="component" value="Unassembled WGS sequence"/>
</dbReference>
<name>V4HWT8_PSEL2</name>
<dbReference type="EMBL" id="AUSV01000016">
    <property type="protein sequence ID" value="ESP94273.1"/>
    <property type="molecule type" value="Genomic_DNA"/>
</dbReference>
<accession>V4HWT8</accession>
<evidence type="ECO:0000256" key="1">
    <source>
        <dbReference type="SAM" id="Phobius"/>
    </source>
</evidence>
<feature type="transmembrane region" description="Helical" evidence="1">
    <location>
        <begin position="6"/>
        <end position="24"/>
    </location>
</feature>
<reference evidence="3" key="1">
    <citation type="journal article" date="2014" name="Nat. Chem. Biol.">
        <title>Biosynthesis of polybrominated aromatic organic compounds by marine bacteria.</title>
        <authorList>
            <person name="Agarwal V."/>
            <person name="El Gamal A.A."/>
            <person name="Yamanaka K."/>
            <person name="Poth D."/>
            <person name="Kersten R.D."/>
            <person name="Schorn M."/>
            <person name="Allen E.E."/>
            <person name="Moore B.S."/>
        </authorList>
    </citation>
    <scope>NUCLEOTIDE SEQUENCE [LARGE SCALE GENOMIC DNA]</scope>
    <source>
        <strain evidence="3">2ta16</strain>
    </source>
</reference>